<evidence type="ECO:0000256" key="4">
    <source>
        <dbReference type="ARBA" id="ARBA00022741"/>
    </source>
</evidence>
<dbReference type="InterPro" id="IPR000959">
    <property type="entry name" value="POLO_box_dom"/>
</dbReference>
<dbReference type="PANTHER" id="PTHR24345:SF93">
    <property type="entry name" value="SERINE_THREONINE-PROTEIN KINASE PLK1"/>
    <property type="match status" value="1"/>
</dbReference>
<feature type="domain" description="POLO box" evidence="7">
    <location>
        <begin position="139"/>
        <end position="221"/>
    </location>
</feature>
<keyword evidence="3" id="KW-0677">Repeat</keyword>
<keyword evidence="1" id="KW-0723">Serine/threonine-protein kinase</keyword>
<gene>
    <name evidence="8" type="ORF">PENTCL1PPCAC_27105</name>
</gene>
<dbReference type="GO" id="GO:0005524">
    <property type="term" value="F:ATP binding"/>
    <property type="evidence" value="ECO:0007669"/>
    <property type="project" value="UniProtKB-KW"/>
</dbReference>
<dbReference type="GO" id="GO:0004674">
    <property type="term" value="F:protein serine/threonine kinase activity"/>
    <property type="evidence" value="ECO:0007669"/>
    <property type="project" value="UniProtKB-KW"/>
</dbReference>
<dbReference type="GO" id="GO:0005737">
    <property type="term" value="C:cytoplasm"/>
    <property type="evidence" value="ECO:0007669"/>
    <property type="project" value="TreeGrafter"/>
</dbReference>
<evidence type="ECO:0000256" key="3">
    <source>
        <dbReference type="ARBA" id="ARBA00022737"/>
    </source>
</evidence>
<keyword evidence="4" id="KW-0547">Nucleotide-binding</keyword>
<name>A0AAV5UD78_9BILA</name>
<dbReference type="InterPro" id="IPR036947">
    <property type="entry name" value="POLO_box_dom_sf"/>
</dbReference>
<evidence type="ECO:0000256" key="5">
    <source>
        <dbReference type="ARBA" id="ARBA00022777"/>
    </source>
</evidence>
<reference evidence="8" key="1">
    <citation type="submission" date="2023-10" db="EMBL/GenBank/DDBJ databases">
        <title>Genome assembly of Pristionchus species.</title>
        <authorList>
            <person name="Yoshida K."/>
            <person name="Sommer R.J."/>
        </authorList>
    </citation>
    <scope>NUCLEOTIDE SEQUENCE</scope>
    <source>
        <strain evidence="8">RS0144</strain>
    </source>
</reference>
<accession>A0AAV5UD78</accession>
<evidence type="ECO:0000256" key="2">
    <source>
        <dbReference type="ARBA" id="ARBA00022679"/>
    </source>
</evidence>
<dbReference type="CDD" id="cd13117">
    <property type="entry name" value="POLO_box_2"/>
    <property type="match status" value="1"/>
</dbReference>
<dbReference type="Gene3D" id="3.30.1120.30">
    <property type="entry name" value="POLO box domain"/>
    <property type="match status" value="2"/>
</dbReference>
<dbReference type="PROSITE" id="PS50078">
    <property type="entry name" value="POLO_BOX"/>
    <property type="match status" value="2"/>
</dbReference>
<dbReference type="InterPro" id="IPR033695">
    <property type="entry name" value="POLO_box_2"/>
</dbReference>
<keyword evidence="9" id="KW-1185">Reference proteome</keyword>
<dbReference type="GO" id="GO:0005634">
    <property type="term" value="C:nucleus"/>
    <property type="evidence" value="ECO:0007669"/>
    <property type="project" value="TreeGrafter"/>
</dbReference>
<dbReference type="GO" id="GO:0000776">
    <property type="term" value="C:kinetochore"/>
    <property type="evidence" value="ECO:0007669"/>
    <property type="project" value="TreeGrafter"/>
</dbReference>
<dbReference type="SUPFAM" id="SSF82615">
    <property type="entry name" value="Polo-box domain"/>
    <property type="match status" value="2"/>
</dbReference>
<evidence type="ECO:0000313" key="8">
    <source>
        <dbReference type="EMBL" id="GMT04931.1"/>
    </source>
</evidence>
<dbReference type="Pfam" id="PF00659">
    <property type="entry name" value="POLO_box"/>
    <property type="match status" value="2"/>
</dbReference>
<dbReference type="GO" id="GO:0005813">
    <property type="term" value="C:centrosome"/>
    <property type="evidence" value="ECO:0007669"/>
    <property type="project" value="TreeGrafter"/>
</dbReference>
<feature type="non-terminal residue" evidence="8">
    <location>
        <position position="1"/>
    </location>
</feature>
<dbReference type="Proteomes" id="UP001432027">
    <property type="component" value="Unassembled WGS sequence"/>
</dbReference>
<dbReference type="AlphaFoldDB" id="A0AAV5UD78"/>
<keyword evidence="2" id="KW-0808">Transferase</keyword>
<dbReference type="EMBL" id="BTSX01000006">
    <property type="protein sequence ID" value="GMT04931.1"/>
    <property type="molecule type" value="Genomic_DNA"/>
</dbReference>
<evidence type="ECO:0000259" key="7">
    <source>
        <dbReference type="PROSITE" id="PS50078"/>
    </source>
</evidence>
<evidence type="ECO:0000313" key="9">
    <source>
        <dbReference type="Proteomes" id="UP001432027"/>
    </source>
</evidence>
<proteinExistence type="predicted"/>
<comment type="caution">
    <text evidence="8">The sequence shown here is derived from an EMBL/GenBank/DDBJ whole genome shotgun (WGS) entry which is preliminary data.</text>
</comment>
<dbReference type="CDD" id="cd13118">
    <property type="entry name" value="POLO_box_1"/>
    <property type="match status" value="1"/>
</dbReference>
<dbReference type="InterPro" id="IPR033701">
    <property type="entry name" value="POLO_box_1"/>
</dbReference>
<dbReference type="GO" id="GO:0000922">
    <property type="term" value="C:spindle pole"/>
    <property type="evidence" value="ECO:0007669"/>
    <property type="project" value="TreeGrafter"/>
</dbReference>
<keyword evidence="6" id="KW-0067">ATP-binding</keyword>
<dbReference type="GO" id="GO:0007052">
    <property type="term" value="P:mitotic spindle organization"/>
    <property type="evidence" value="ECO:0007669"/>
    <property type="project" value="TreeGrafter"/>
</dbReference>
<dbReference type="PANTHER" id="PTHR24345">
    <property type="entry name" value="SERINE/THREONINE-PROTEIN KINASE PLK"/>
    <property type="match status" value="1"/>
</dbReference>
<evidence type="ECO:0000256" key="1">
    <source>
        <dbReference type="ARBA" id="ARBA00022527"/>
    </source>
</evidence>
<feature type="domain" description="POLO box" evidence="7">
    <location>
        <begin position="39"/>
        <end position="117"/>
    </location>
</feature>
<protein>
    <recommendedName>
        <fullName evidence="7">POLO box domain-containing protein</fullName>
    </recommendedName>
</protein>
<evidence type="ECO:0000256" key="6">
    <source>
        <dbReference type="ARBA" id="ARBA00022840"/>
    </source>
</evidence>
<organism evidence="8 9">
    <name type="scientific">Pristionchus entomophagus</name>
    <dbReference type="NCBI Taxonomy" id="358040"/>
    <lineage>
        <taxon>Eukaryota</taxon>
        <taxon>Metazoa</taxon>
        <taxon>Ecdysozoa</taxon>
        <taxon>Nematoda</taxon>
        <taxon>Chromadorea</taxon>
        <taxon>Rhabditida</taxon>
        <taxon>Rhabditina</taxon>
        <taxon>Diplogasteromorpha</taxon>
        <taxon>Diplogasteroidea</taxon>
        <taxon>Neodiplogasteridae</taxon>
        <taxon>Pristionchus</taxon>
    </lineage>
</organism>
<keyword evidence="5" id="KW-0418">Kinase</keyword>
<sequence>SHLSELLSQLTSLLNSPPVEREMGIEDVCEAPEAMPVFWISKWIDFTEKYGICYELCDRSMGVFFNDSTKFVLDARRNQLAFVDKENREEHYSMDNTPYSLDKKVKLLDYFTKYMDTHLLSAGAKKASNAGDELARLPCLRFWLKTKSSNIAFHLSNGTLQINFADHVKLVLCPLMGAVSIIDPHQNLRVLKFSLIKEHGCTHELYRRLKYAKGICEKIMEHYSSK</sequence>